<dbReference type="OrthoDB" id="892549at2"/>
<evidence type="ECO:0000313" key="2">
    <source>
        <dbReference type="EMBL" id="TGE28208.1"/>
    </source>
</evidence>
<dbReference type="EMBL" id="SRMB01000001">
    <property type="protein sequence ID" value="TGE28208.1"/>
    <property type="molecule type" value="Genomic_DNA"/>
</dbReference>
<dbReference type="AlphaFoldDB" id="A0A4Z0QDM4"/>
<comment type="caution">
    <text evidence="2">The sequence shown here is derived from an EMBL/GenBank/DDBJ whole genome shotgun (WGS) entry which is preliminary data.</text>
</comment>
<sequence>MRARQGTEVAESTTYELGMGADHRRSAPAKLRQVRPTALPGPSYLCRSQRPRGLAFMTFRTLLGSAMVLGAFHSARAQQADTTLIRYSGQLAGQYSAGGVNRTLFSTTHSLTLLRGLHFGAPVTGSFLFGKQERLLKEREWLFNTTPYYWKGRFRFYGIGGYERSNLRGIDNRFQLGLGPGWAFYSDSLGREVAVSNLFIREATYFQGGTERLVSRSSTRLKVVYSYRVFSLNATTLYQPNLANAADYRATQLTSLALRFSPRFAITGTYTYTFESRVLEGKPTDNTNVTLGVAFSTK</sequence>
<name>A0A4Z0QDM4_9BACT</name>
<evidence type="ECO:0000256" key="1">
    <source>
        <dbReference type="SAM" id="MobiDB-lite"/>
    </source>
</evidence>
<keyword evidence="3" id="KW-1185">Reference proteome</keyword>
<gene>
    <name evidence="2" type="ORF">E5K02_01725</name>
</gene>
<reference evidence="2 3" key="1">
    <citation type="submission" date="2019-04" db="EMBL/GenBank/DDBJ databases">
        <authorList>
            <person name="Feng G."/>
            <person name="Zhang J."/>
            <person name="Zhu H."/>
        </authorList>
    </citation>
    <scope>NUCLEOTIDE SEQUENCE [LARGE SCALE GENOMIC DNA]</scope>
    <source>
        <strain evidence="2 3">9PBR-1</strain>
    </source>
</reference>
<protein>
    <submittedName>
        <fullName evidence="2">DUF481 domain-containing protein</fullName>
    </submittedName>
</protein>
<feature type="region of interest" description="Disordered" evidence="1">
    <location>
        <begin position="1"/>
        <end position="20"/>
    </location>
</feature>
<accession>A0A4Z0QDM4</accession>
<dbReference type="Proteomes" id="UP000298471">
    <property type="component" value="Unassembled WGS sequence"/>
</dbReference>
<evidence type="ECO:0000313" key="3">
    <source>
        <dbReference type="Proteomes" id="UP000298471"/>
    </source>
</evidence>
<organism evidence="2 3">
    <name type="scientific">Hymenobacter metallicola</name>
    <dbReference type="NCBI Taxonomy" id="2563114"/>
    <lineage>
        <taxon>Bacteria</taxon>
        <taxon>Pseudomonadati</taxon>
        <taxon>Bacteroidota</taxon>
        <taxon>Cytophagia</taxon>
        <taxon>Cytophagales</taxon>
        <taxon>Hymenobacteraceae</taxon>
        <taxon>Hymenobacter</taxon>
    </lineage>
</organism>
<dbReference type="Pfam" id="PF04338">
    <property type="entry name" value="DUF481"/>
    <property type="match status" value="1"/>
</dbReference>
<proteinExistence type="predicted"/>
<dbReference type="InterPro" id="IPR007433">
    <property type="entry name" value="DUF481"/>
</dbReference>